<dbReference type="PIRSF" id="PIRSF037257">
    <property type="entry name" value="DUF1021"/>
    <property type="match status" value="1"/>
</dbReference>
<dbReference type="Gene3D" id="2.30.30.100">
    <property type="match status" value="1"/>
</dbReference>
<proteinExistence type="predicted"/>
<evidence type="ECO:0000313" key="1">
    <source>
        <dbReference type="EMBL" id="MSU00593.1"/>
    </source>
</evidence>
<dbReference type="GO" id="GO:0006355">
    <property type="term" value="P:regulation of DNA-templated transcription"/>
    <property type="evidence" value="ECO:0007669"/>
    <property type="project" value="InterPro"/>
</dbReference>
<evidence type="ECO:0000313" key="2">
    <source>
        <dbReference type="Proteomes" id="UP000469523"/>
    </source>
</evidence>
<comment type="caution">
    <text evidence="1">The sequence shown here is derived from an EMBL/GenBank/DDBJ whole genome shotgun (WGS) entry which is preliminary data.</text>
</comment>
<accession>A0A6N7XT58</accession>
<dbReference type="EMBL" id="VUNQ01000005">
    <property type="protein sequence ID" value="MSU00593.1"/>
    <property type="molecule type" value="Genomic_DNA"/>
</dbReference>
<protein>
    <submittedName>
        <fullName evidence="1">Veg protein</fullName>
    </submittedName>
</protein>
<sequence>MLEKNILIRIRKDIEKCVGKKVKLRANKGRKRTVVRDGILEAAYPNLFVVRICNEYDSSRKVSYTYTDVLTGTVEVTVYSETQEKVKIS</sequence>
<dbReference type="PANTHER" id="PTHR40026">
    <property type="entry name" value="PROTEIN VEG"/>
    <property type="match status" value="1"/>
</dbReference>
<dbReference type="PANTHER" id="PTHR40026:SF1">
    <property type="entry name" value="PROTEIN VEG"/>
    <property type="match status" value="1"/>
</dbReference>
<dbReference type="AlphaFoldDB" id="A0A6N7XT58"/>
<reference evidence="1 2" key="1">
    <citation type="submission" date="2019-09" db="EMBL/GenBank/DDBJ databases">
        <title>In-depth cultivation of the pig gut microbiome towards novel bacterial diversity and tailored functional studies.</title>
        <authorList>
            <person name="Wylensek D."/>
            <person name="Hitch T.C.A."/>
            <person name="Clavel T."/>
        </authorList>
    </citation>
    <scope>NUCLEOTIDE SEQUENCE [LARGE SCALE GENOMIC DNA]</scope>
    <source>
        <strain evidence="1 2">WCA3-693-APC-4?</strain>
    </source>
</reference>
<organism evidence="1 2">
    <name type="scientific">Tissierella pigra</name>
    <dbReference type="NCBI Taxonomy" id="2607614"/>
    <lineage>
        <taxon>Bacteria</taxon>
        <taxon>Bacillati</taxon>
        <taxon>Bacillota</taxon>
        <taxon>Tissierellia</taxon>
        <taxon>Tissierellales</taxon>
        <taxon>Tissierellaceae</taxon>
        <taxon>Tissierella</taxon>
    </lineage>
</organism>
<gene>
    <name evidence="1" type="ORF">FYJ83_03810</name>
</gene>
<dbReference type="InterPro" id="IPR009366">
    <property type="entry name" value="Protein_Veg"/>
</dbReference>
<name>A0A6N7XT58_9FIRM</name>
<keyword evidence="2" id="KW-1185">Reference proteome</keyword>
<dbReference type="Pfam" id="PF06257">
    <property type="entry name" value="VEG"/>
    <property type="match status" value="1"/>
</dbReference>
<dbReference type="Proteomes" id="UP000469523">
    <property type="component" value="Unassembled WGS sequence"/>
</dbReference>